<feature type="compositionally biased region" description="Basic and acidic residues" evidence="1">
    <location>
        <begin position="95"/>
        <end position="105"/>
    </location>
</feature>
<protein>
    <submittedName>
        <fullName evidence="2 3">Uncharacterized protein</fullName>
    </submittedName>
</protein>
<reference evidence="2" key="2">
    <citation type="submission" date="2016-05" db="EMBL/GenBank/DDBJ databases">
        <title>Comparative analysis highlights variable genome content of wheat rusts and divergence of the mating loci.</title>
        <authorList>
            <person name="Cuomo C.A."/>
            <person name="Bakkeren G."/>
            <person name="Szabo L."/>
            <person name="Khalil H."/>
            <person name="Joly D."/>
            <person name="Goldberg J."/>
            <person name="Young S."/>
            <person name="Zeng Q."/>
            <person name="Fellers J."/>
        </authorList>
    </citation>
    <scope>NUCLEOTIDE SEQUENCE [LARGE SCALE GENOMIC DNA]</scope>
    <source>
        <strain evidence="2">1-1 BBBD Race 1</strain>
    </source>
</reference>
<gene>
    <name evidence="2" type="ORF">PTTG_10047</name>
</gene>
<evidence type="ECO:0000256" key="1">
    <source>
        <dbReference type="SAM" id="MobiDB-lite"/>
    </source>
</evidence>
<organism evidence="2">
    <name type="scientific">Puccinia triticina (isolate 1-1 / race 1 (BBBD))</name>
    <name type="common">Brown leaf rust fungus</name>
    <dbReference type="NCBI Taxonomy" id="630390"/>
    <lineage>
        <taxon>Eukaryota</taxon>
        <taxon>Fungi</taxon>
        <taxon>Dikarya</taxon>
        <taxon>Basidiomycota</taxon>
        <taxon>Pucciniomycotina</taxon>
        <taxon>Pucciniomycetes</taxon>
        <taxon>Pucciniales</taxon>
        <taxon>Pucciniaceae</taxon>
        <taxon>Puccinia</taxon>
    </lineage>
</organism>
<dbReference type="EnsemblFungi" id="PTTG_10047-t43_1">
    <property type="protein sequence ID" value="PTTG_10047-t43_1-p1"/>
    <property type="gene ID" value="PTTG_10047"/>
</dbReference>
<name>A0A0C4FA07_PUCT1</name>
<reference evidence="3" key="4">
    <citation type="submission" date="2025-05" db="UniProtKB">
        <authorList>
            <consortium name="EnsemblFungi"/>
        </authorList>
    </citation>
    <scope>IDENTIFICATION</scope>
    <source>
        <strain evidence="3">isolate 1-1 / race 1 (BBBD)</strain>
    </source>
</reference>
<dbReference type="VEuPathDB" id="FungiDB:PTTG_10047"/>
<dbReference type="STRING" id="630390.A0A0C4FA07"/>
<evidence type="ECO:0000313" key="4">
    <source>
        <dbReference type="Proteomes" id="UP000005240"/>
    </source>
</evidence>
<dbReference type="Proteomes" id="UP000005240">
    <property type="component" value="Unassembled WGS sequence"/>
</dbReference>
<sequence>MVNAEEPKLHATCGSLDPWQPPAILSQSFSGTHQSDPARKKHEPPKPFKAPVLPPLVVRKPAQRTTTPKNGSDTEDMGLELELFDCIPVTPCKPGLEEELTKESPAESVAPKSTSPSPKVHFERGIAKDHPNAVNGMLKKMLNL</sequence>
<feature type="region of interest" description="Disordered" evidence="1">
    <location>
        <begin position="95"/>
        <end position="134"/>
    </location>
</feature>
<feature type="compositionally biased region" description="Polar residues" evidence="1">
    <location>
        <begin position="25"/>
        <end position="35"/>
    </location>
</feature>
<proteinExistence type="predicted"/>
<feature type="region of interest" description="Disordered" evidence="1">
    <location>
        <begin position="1"/>
        <end position="77"/>
    </location>
</feature>
<feature type="compositionally biased region" description="Low complexity" evidence="1">
    <location>
        <begin position="49"/>
        <end position="58"/>
    </location>
</feature>
<dbReference type="EMBL" id="ADAS02000007">
    <property type="protein sequence ID" value="OAV98487.1"/>
    <property type="molecule type" value="Genomic_DNA"/>
</dbReference>
<keyword evidence="4" id="KW-1185">Reference proteome</keyword>
<reference evidence="2" key="1">
    <citation type="submission" date="2009-11" db="EMBL/GenBank/DDBJ databases">
        <authorList>
            <consortium name="The Broad Institute Genome Sequencing Platform"/>
            <person name="Ward D."/>
            <person name="Feldgarden M."/>
            <person name="Earl A."/>
            <person name="Young S.K."/>
            <person name="Zeng Q."/>
            <person name="Koehrsen M."/>
            <person name="Alvarado L."/>
            <person name="Berlin A."/>
            <person name="Bochicchio J."/>
            <person name="Borenstein D."/>
            <person name="Chapman S.B."/>
            <person name="Chen Z."/>
            <person name="Engels R."/>
            <person name="Freedman E."/>
            <person name="Gellesch M."/>
            <person name="Goldberg J."/>
            <person name="Griggs A."/>
            <person name="Gujja S."/>
            <person name="Heilman E."/>
            <person name="Heiman D."/>
            <person name="Hepburn T."/>
            <person name="Howarth C."/>
            <person name="Jen D."/>
            <person name="Larson L."/>
            <person name="Lewis B."/>
            <person name="Mehta T."/>
            <person name="Park D."/>
            <person name="Pearson M."/>
            <person name="Roberts A."/>
            <person name="Saif S."/>
            <person name="Shea T."/>
            <person name="Shenoy N."/>
            <person name="Sisk P."/>
            <person name="Stolte C."/>
            <person name="Sykes S."/>
            <person name="Thomson T."/>
            <person name="Walk T."/>
            <person name="White J."/>
            <person name="Yandava C."/>
            <person name="Izard J."/>
            <person name="Baranova O.V."/>
            <person name="Blanton J.M."/>
            <person name="Tanner A.C."/>
            <person name="Dewhirst F.E."/>
            <person name="Haas B."/>
            <person name="Nusbaum C."/>
            <person name="Birren B."/>
        </authorList>
    </citation>
    <scope>NUCLEOTIDE SEQUENCE [LARGE SCALE GENOMIC DNA]</scope>
    <source>
        <strain evidence="2">1-1 BBBD Race 1</strain>
    </source>
</reference>
<reference evidence="3 4" key="3">
    <citation type="journal article" date="2017" name="G3 (Bethesda)">
        <title>Comparative analysis highlights variable genome content of wheat rusts and divergence of the mating loci.</title>
        <authorList>
            <person name="Cuomo C.A."/>
            <person name="Bakkeren G."/>
            <person name="Khalil H.B."/>
            <person name="Panwar V."/>
            <person name="Joly D."/>
            <person name="Linning R."/>
            <person name="Sakthikumar S."/>
            <person name="Song X."/>
            <person name="Adiconis X."/>
            <person name="Fan L."/>
            <person name="Goldberg J.M."/>
            <person name="Levin J.Z."/>
            <person name="Young S."/>
            <person name="Zeng Q."/>
            <person name="Anikster Y."/>
            <person name="Bruce M."/>
            <person name="Wang M."/>
            <person name="Yin C."/>
            <person name="McCallum B."/>
            <person name="Szabo L.J."/>
            <person name="Hulbert S."/>
            <person name="Chen X."/>
            <person name="Fellers J.P."/>
        </authorList>
    </citation>
    <scope>NUCLEOTIDE SEQUENCE</scope>
    <source>
        <strain evidence="3">isolate 1-1 / race 1 (BBBD)</strain>
        <strain evidence="4">Isolate 1-1 / race 1 (BBBD)</strain>
    </source>
</reference>
<evidence type="ECO:0000313" key="3">
    <source>
        <dbReference type="EnsemblFungi" id="PTTG_10047-t43_1-p1"/>
    </source>
</evidence>
<dbReference type="AlphaFoldDB" id="A0A0C4FA07"/>
<evidence type="ECO:0000313" key="2">
    <source>
        <dbReference type="EMBL" id="OAV98487.1"/>
    </source>
</evidence>
<accession>A0A0C4FA07</accession>
<feature type="compositionally biased region" description="Basic and acidic residues" evidence="1">
    <location>
        <begin position="120"/>
        <end position="131"/>
    </location>
</feature>